<gene>
    <name evidence="1" type="ORF">PsorP6_013975</name>
</gene>
<keyword evidence="2" id="KW-1185">Reference proteome</keyword>
<evidence type="ECO:0000313" key="1">
    <source>
        <dbReference type="EMBL" id="KAI9905804.1"/>
    </source>
</evidence>
<sequence>MLYLALSLILIFGEGILLKLKLEITSIALLIIYSGLKIQQPRSIQILLKCHLNLRHALVRALTREDLPHHDDERKHVRFFRIVAVVKNLVSVTHTRKCLFKIYIKLKLRHPLHSATVASHSLDLCLDA</sequence>
<dbReference type="Proteomes" id="UP001163321">
    <property type="component" value="Chromosome 9"/>
</dbReference>
<proteinExistence type="predicted"/>
<evidence type="ECO:0000313" key="2">
    <source>
        <dbReference type="Proteomes" id="UP001163321"/>
    </source>
</evidence>
<name>A0ACC0VH55_9STRA</name>
<dbReference type="EMBL" id="CM047588">
    <property type="protein sequence ID" value="KAI9905804.1"/>
    <property type="molecule type" value="Genomic_DNA"/>
</dbReference>
<protein>
    <submittedName>
        <fullName evidence="1">Uncharacterized protein</fullName>
    </submittedName>
</protein>
<accession>A0ACC0VH55</accession>
<comment type="caution">
    <text evidence="1">The sequence shown here is derived from an EMBL/GenBank/DDBJ whole genome shotgun (WGS) entry which is preliminary data.</text>
</comment>
<reference evidence="1 2" key="1">
    <citation type="journal article" date="2022" name="bioRxiv">
        <title>The genome of the oomycete Peronosclerospora sorghi, a cosmopolitan pathogen of maize and sorghum, is inflated with dispersed pseudogenes.</title>
        <authorList>
            <person name="Fletcher K."/>
            <person name="Martin F."/>
            <person name="Isakeit T."/>
            <person name="Cavanaugh K."/>
            <person name="Magill C."/>
            <person name="Michelmore R."/>
        </authorList>
    </citation>
    <scope>NUCLEOTIDE SEQUENCE [LARGE SCALE GENOMIC DNA]</scope>
    <source>
        <strain evidence="1">P6</strain>
    </source>
</reference>
<organism evidence="1 2">
    <name type="scientific">Peronosclerospora sorghi</name>
    <dbReference type="NCBI Taxonomy" id="230839"/>
    <lineage>
        <taxon>Eukaryota</taxon>
        <taxon>Sar</taxon>
        <taxon>Stramenopiles</taxon>
        <taxon>Oomycota</taxon>
        <taxon>Peronosporomycetes</taxon>
        <taxon>Peronosporales</taxon>
        <taxon>Peronosporaceae</taxon>
        <taxon>Peronosclerospora</taxon>
    </lineage>
</organism>